<evidence type="ECO:0000256" key="2">
    <source>
        <dbReference type="ARBA" id="ARBA00022741"/>
    </source>
</evidence>
<dbReference type="GO" id="GO:0008233">
    <property type="term" value="F:peptidase activity"/>
    <property type="evidence" value="ECO:0007669"/>
    <property type="project" value="UniProtKB-KW"/>
</dbReference>
<dbReference type="InterPro" id="IPR019489">
    <property type="entry name" value="Clp_ATPase_C"/>
</dbReference>
<organism evidence="7 8">
    <name type="scientific">Calidithermus terrae</name>
    <dbReference type="NCBI Taxonomy" id="1408545"/>
    <lineage>
        <taxon>Bacteria</taxon>
        <taxon>Thermotogati</taxon>
        <taxon>Deinococcota</taxon>
        <taxon>Deinococci</taxon>
        <taxon>Thermales</taxon>
        <taxon>Thermaceae</taxon>
        <taxon>Calidithermus</taxon>
    </lineage>
</organism>
<dbReference type="PANTHER" id="PTHR48102:SF3">
    <property type="entry name" value="ATP-DEPENDENT PROTEASE ATPASE SUBUNIT HSLU"/>
    <property type="match status" value="1"/>
</dbReference>
<accession>A0A399E999</accession>
<dbReference type="PANTHER" id="PTHR48102">
    <property type="entry name" value="ATP-DEPENDENT CLP PROTEASE ATP-BINDING SUBUNIT CLPX-LIKE, MITOCHONDRIAL-RELATED"/>
    <property type="match status" value="1"/>
</dbReference>
<dbReference type="InterPro" id="IPR027417">
    <property type="entry name" value="P-loop_NTPase"/>
</dbReference>
<feature type="domain" description="AAA+ ATPase" evidence="5">
    <location>
        <begin position="55"/>
        <end position="316"/>
    </location>
</feature>
<keyword evidence="2" id="KW-0547">Nucleotide-binding</keyword>
<dbReference type="Gene3D" id="3.40.50.300">
    <property type="entry name" value="P-loop containing nucleotide triphosphate hydrolases"/>
    <property type="match status" value="2"/>
</dbReference>
<dbReference type="GO" id="GO:0005524">
    <property type="term" value="F:ATP binding"/>
    <property type="evidence" value="ECO:0007669"/>
    <property type="project" value="UniProtKB-KW"/>
</dbReference>
<evidence type="ECO:0000256" key="1">
    <source>
        <dbReference type="ARBA" id="ARBA00009771"/>
    </source>
</evidence>
<evidence type="ECO:0000313" key="7">
    <source>
        <dbReference type="EMBL" id="RIH81304.1"/>
    </source>
</evidence>
<evidence type="ECO:0000313" key="8">
    <source>
        <dbReference type="Proteomes" id="UP000265715"/>
    </source>
</evidence>
<dbReference type="InterPro" id="IPR050052">
    <property type="entry name" value="ATP-dep_Clp_protease_ClpX"/>
</dbReference>
<sequence length="424" mass="47079">MSVTLHKTDLTPAEIVRELDKYIVGQAAAKRAVAVALRNRSRRKRLSAEMAREVTPKNILMIGPTGVGKTEIARRLARLAGAPFVKVEATKFTEVGYVGRDVDSIVRDLAEASYQLVMQEMKARVAERADALAVDNVASLLRVSSFEVRSGRYDDQFVEIEVNEEAAMPFVGMFGNEQMQGLGEMLKNLMPQRKVRRRVKVREALEVLRNQEAERLVDKEEATQEALRRAQEDGIVFLDEIDKIARKQGASGGPDVSGEGVQRDLLPVVEGTVVATRLGPVSTEHVLFIAAGAFHVSKPSDLIPELQGRFPIRVELEPLGPDEFERILREPATSLLQQYTALLGADGTELVFSPEAVRALAEFAHQANRDLEDIGARRLSTVLERVLEEVSFQTELGRVEITREYVEARLKGVLASPDLSRYIL</sequence>
<evidence type="ECO:0000256" key="3">
    <source>
        <dbReference type="ARBA" id="ARBA00022840"/>
    </source>
</evidence>
<evidence type="ECO:0000259" key="5">
    <source>
        <dbReference type="SMART" id="SM00382"/>
    </source>
</evidence>
<proteinExistence type="inferred from homology"/>
<comment type="caution">
    <text evidence="7">The sequence shown here is derived from an EMBL/GenBank/DDBJ whole genome shotgun (WGS) entry which is preliminary data.</text>
</comment>
<keyword evidence="4" id="KW-0143">Chaperone</keyword>
<name>A0A399E999_9DEIN</name>
<dbReference type="SMART" id="SM00382">
    <property type="entry name" value="AAA"/>
    <property type="match status" value="1"/>
</dbReference>
<dbReference type="CDD" id="cd19498">
    <property type="entry name" value="RecA-like_HslU"/>
    <property type="match status" value="1"/>
</dbReference>
<dbReference type="GO" id="GO:0016887">
    <property type="term" value="F:ATP hydrolysis activity"/>
    <property type="evidence" value="ECO:0007669"/>
    <property type="project" value="InterPro"/>
</dbReference>
<dbReference type="SUPFAM" id="SSF52540">
    <property type="entry name" value="P-loop containing nucleoside triphosphate hydrolases"/>
    <property type="match status" value="1"/>
</dbReference>
<dbReference type="InterPro" id="IPR003593">
    <property type="entry name" value="AAA+_ATPase"/>
</dbReference>
<keyword evidence="7" id="KW-0378">Hydrolase</keyword>
<dbReference type="Pfam" id="PF07724">
    <property type="entry name" value="AAA_2"/>
    <property type="match status" value="1"/>
</dbReference>
<dbReference type="Proteomes" id="UP000265715">
    <property type="component" value="Unassembled WGS sequence"/>
</dbReference>
<protein>
    <submittedName>
        <fullName evidence="7">ATP-dependent protease ATPase subunit ClpY</fullName>
    </submittedName>
</protein>
<gene>
    <name evidence="7" type="primary">clpY</name>
    <name evidence="7" type="ORF">Mterra_03247</name>
</gene>
<feature type="domain" description="Clp ATPase C-terminal" evidence="6">
    <location>
        <begin position="319"/>
        <end position="414"/>
    </location>
</feature>
<dbReference type="FunFam" id="3.40.50.300:FF:000220">
    <property type="entry name" value="ATP-dependent protease ATPase subunit HslU"/>
    <property type="match status" value="1"/>
</dbReference>
<dbReference type="Gene3D" id="1.10.8.60">
    <property type="match status" value="1"/>
</dbReference>
<dbReference type="EMBL" id="QXDL01000185">
    <property type="protein sequence ID" value="RIH81304.1"/>
    <property type="molecule type" value="Genomic_DNA"/>
</dbReference>
<dbReference type="GO" id="GO:0009376">
    <property type="term" value="C:HslUV protease complex"/>
    <property type="evidence" value="ECO:0007669"/>
    <property type="project" value="UniProtKB-ARBA"/>
</dbReference>
<dbReference type="Pfam" id="PF00004">
    <property type="entry name" value="AAA"/>
    <property type="match status" value="1"/>
</dbReference>
<dbReference type="OrthoDB" id="9804062at2"/>
<keyword evidence="7" id="KW-0645">Protease</keyword>
<dbReference type="SMART" id="SM01086">
    <property type="entry name" value="ClpB_D2-small"/>
    <property type="match status" value="1"/>
</dbReference>
<comment type="similarity">
    <text evidence="1">Belongs to the ClpX chaperone family. HslU subfamily.</text>
</comment>
<reference evidence="7 8" key="1">
    <citation type="submission" date="2018-08" db="EMBL/GenBank/DDBJ databases">
        <title>Meiothermus terrae DSM 26712 genome sequencing project.</title>
        <authorList>
            <person name="Da Costa M.S."/>
            <person name="Albuquerque L."/>
            <person name="Raposo P."/>
            <person name="Froufe H.J.C."/>
            <person name="Barroso C.S."/>
            <person name="Egas C."/>
        </authorList>
    </citation>
    <scope>NUCLEOTIDE SEQUENCE [LARGE SCALE GENOMIC DNA]</scope>
    <source>
        <strain evidence="7 8">DSM 26712</strain>
    </source>
</reference>
<dbReference type="InterPro" id="IPR003959">
    <property type="entry name" value="ATPase_AAA_core"/>
</dbReference>
<keyword evidence="8" id="KW-1185">Reference proteome</keyword>
<dbReference type="RefSeq" id="WP_119316175.1">
    <property type="nucleotide sequence ID" value="NZ_QXDL01000185.1"/>
</dbReference>
<dbReference type="GO" id="GO:0051603">
    <property type="term" value="P:proteolysis involved in protein catabolic process"/>
    <property type="evidence" value="ECO:0007669"/>
    <property type="project" value="TreeGrafter"/>
</dbReference>
<evidence type="ECO:0000256" key="4">
    <source>
        <dbReference type="ARBA" id="ARBA00023186"/>
    </source>
</evidence>
<dbReference type="AlphaFoldDB" id="A0A399E999"/>
<evidence type="ECO:0000259" key="6">
    <source>
        <dbReference type="SMART" id="SM01086"/>
    </source>
</evidence>
<keyword evidence="3" id="KW-0067">ATP-binding</keyword>